<gene>
    <name evidence="2" type="ORF">OHV25_34345</name>
</gene>
<dbReference type="PROSITE" id="PS51318">
    <property type="entry name" value="TAT"/>
    <property type="match status" value="1"/>
</dbReference>
<reference evidence="2" key="1">
    <citation type="submission" date="2022-10" db="EMBL/GenBank/DDBJ databases">
        <title>The complete genomes of actinobacterial strains from the NBC collection.</title>
        <authorList>
            <person name="Joergensen T.S."/>
            <person name="Alvarez Arevalo M."/>
            <person name="Sterndorff E.B."/>
            <person name="Faurdal D."/>
            <person name="Vuksanovic O."/>
            <person name="Mourched A.-S."/>
            <person name="Charusanti P."/>
            <person name="Shaw S."/>
            <person name="Blin K."/>
            <person name="Weber T."/>
        </authorList>
    </citation>
    <scope>NUCLEOTIDE SEQUENCE</scope>
    <source>
        <strain evidence="2">NBC_00060</strain>
    </source>
</reference>
<dbReference type="EMBL" id="CP108253">
    <property type="protein sequence ID" value="WTU44303.1"/>
    <property type="molecule type" value="Genomic_DNA"/>
</dbReference>
<dbReference type="InterPro" id="IPR006311">
    <property type="entry name" value="TAT_signal"/>
</dbReference>
<feature type="signal peptide" evidence="1">
    <location>
        <begin position="1"/>
        <end position="33"/>
    </location>
</feature>
<dbReference type="AlphaFoldDB" id="A0AAU2H839"/>
<keyword evidence="1" id="KW-0732">Signal</keyword>
<accession>A0AAU2H839</accession>
<proteinExistence type="predicted"/>
<evidence type="ECO:0000256" key="1">
    <source>
        <dbReference type="SAM" id="SignalP"/>
    </source>
</evidence>
<protein>
    <recommendedName>
        <fullName evidence="3">Secreted protein</fullName>
    </recommendedName>
</protein>
<sequence length="179" mass="19186">MAMLHRTRRALLGVAALLTGGALALSGAGAAQAGGQPPALVQPMDGGTCTGNWHYIGSPGNFTMYGTYAGQVQQLWDSSCNKLQAHWQWADSFQRAHSQGTVCVALVSPTSGKVEPYVCGPITQKDVSAWGWVHDANPDDWRAQANMWTPDRNCYNDAWGTDHWYGGQDWAAPHPGGGC</sequence>
<name>A0AAU2H839_9ACTN</name>
<evidence type="ECO:0008006" key="3">
    <source>
        <dbReference type="Google" id="ProtNLM"/>
    </source>
</evidence>
<evidence type="ECO:0000313" key="2">
    <source>
        <dbReference type="EMBL" id="WTU44303.1"/>
    </source>
</evidence>
<feature type="chain" id="PRO_5043435190" description="Secreted protein" evidence="1">
    <location>
        <begin position="34"/>
        <end position="179"/>
    </location>
</feature>
<organism evidence="2">
    <name type="scientific">Streptomyces sp. NBC_00060</name>
    <dbReference type="NCBI Taxonomy" id="2975636"/>
    <lineage>
        <taxon>Bacteria</taxon>
        <taxon>Bacillati</taxon>
        <taxon>Actinomycetota</taxon>
        <taxon>Actinomycetes</taxon>
        <taxon>Kitasatosporales</taxon>
        <taxon>Streptomycetaceae</taxon>
        <taxon>Streptomyces</taxon>
    </lineage>
</organism>